<protein>
    <recommendedName>
        <fullName evidence="7">Palmitoyltransferase</fullName>
        <ecNumber evidence="7">2.3.1.225</ecNumber>
    </recommendedName>
</protein>
<dbReference type="EMBL" id="NIVC01001587">
    <property type="protein sequence ID" value="PAA66135.1"/>
    <property type="molecule type" value="Genomic_DNA"/>
</dbReference>
<feature type="compositionally biased region" description="Polar residues" evidence="8">
    <location>
        <begin position="384"/>
        <end position="395"/>
    </location>
</feature>
<comment type="domain">
    <text evidence="7">The DHHC domain is required for palmitoyltransferase activity.</text>
</comment>
<evidence type="ECO:0000256" key="4">
    <source>
        <dbReference type="ARBA" id="ARBA00022989"/>
    </source>
</evidence>
<dbReference type="PROSITE" id="PS50216">
    <property type="entry name" value="DHHC"/>
    <property type="match status" value="1"/>
</dbReference>
<feature type="non-terminal residue" evidence="10">
    <location>
        <position position="1"/>
    </location>
</feature>
<keyword evidence="2 7" id="KW-0808">Transferase</keyword>
<evidence type="ECO:0000313" key="10">
    <source>
        <dbReference type="EMBL" id="PAA66135.1"/>
    </source>
</evidence>
<feature type="transmembrane region" description="Helical" evidence="7">
    <location>
        <begin position="264"/>
        <end position="290"/>
    </location>
</feature>
<feature type="transmembrane region" description="Helical" evidence="7">
    <location>
        <begin position="6"/>
        <end position="27"/>
    </location>
</feature>
<dbReference type="GO" id="GO:0006612">
    <property type="term" value="P:protein targeting to membrane"/>
    <property type="evidence" value="ECO:0007669"/>
    <property type="project" value="TreeGrafter"/>
</dbReference>
<dbReference type="InterPro" id="IPR001594">
    <property type="entry name" value="Palmitoyltrfase_DHHC"/>
</dbReference>
<evidence type="ECO:0000256" key="8">
    <source>
        <dbReference type="SAM" id="MobiDB-lite"/>
    </source>
</evidence>
<evidence type="ECO:0000256" key="1">
    <source>
        <dbReference type="ARBA" id="ARBA00004141"/>
    </source>
</evidence>
<feature type="region of interest" description="Disordered" evidence="8">
    <location>
        <begin position="363"/>
        <end position="395"/>
    </location>
</feature>
<evidence type="ECO:0000256" key="3">
    <source>
        <dbReference type="ARBA" id="ARBA00022692"/>
    </source>
</evidence>
<feature type="domain" description="Palmitoyltransferase DHHC" evidence="9">
    <location>
        <begin position="155"/>
        <end position="300"/>
    </location>
</feature>
<evidence type="ECO:0000256" key="2">
    <source>
        <dbReference type="ARBA" id="ARBA00022679"/>
    </source>
</evidence>
<dbReference type="GO" id="GO:0016020">
    <property type="term" value="C:membrane"/>
    <property type="evidence" value="ECO:0007669"/>
    <property type="project" value="UniProtKB-SubCell"/>
</dbReference>
<evidence type="ECO:0000256" key="5">
    <source>
        <dbReference type="ARBA" id="ARBA00023136"/>
    </source>
</evidence>
<dbReference type="InterPro" id="IPR039859">
    <property type="entry name" value="PFA4/ZDH16/20/ERF2-like"/>
</dbReference>
<dbReference type="EC" id="2.3.1.225" evidence="7"/>
<dbReference type="GO" id="GO:0005794">
    <property type="term" value="C:Golgi apparatus"/>
    <property type="evidence" value="ECO:0007669"/>
    <property type="project" value="TreeGrafter"/>
</dbReference>
<dbReference type="GO" id="GO:0005783">
    <property type="term" value="C:endoplasmic reticulum"/>
    <property type="evidence" value="ECO:0007669"/>
    <property type="project" value="TreeGrafter"/>
</dbReference>
<dbReference type="PANTHER" id="PTHR22883:SF488">
    <property type="entry name" value="PALMITOYLTRANSFERASE"/>
    <property type="match status" value="1"/>
</dbReference>
<dbReference type="OrthoDB" id="331948at2759"/>
<comment type="caution">
    <text evidence="10">The sequence shown here is derived from an EMBL/GenBank/DDBJ whole genome shotgun (WGS) entry which is preliminary data.</text>
</comment>
<feature type="transmembrane region" description="Helical" evidence="7">
    <location>
        <begin position="78"/>
        <end position="102"/>
    </location>
</feature>
<dbReference type="GO" id="GO:0019706">
    <property type="term" value="F:protein-cysteine S-palmitoyltransferase activity"/>
    <property type="evidence" value="ECO:0007669"/>
    <property type="project" value="UniProtKB-EC"/>
</dbReference>
<feature type="transmembrane region" description="Helical" evidence="7">
    <location>
        <begin position="201"/>
        <end position="221"/>
    </location>
</feature>
<dbReference type="AlphaFoldDB" id="A0A267EXA0"/>
<name>A0A267EXA0_9PLAT</name>
<proteinExistence type="inferred from homology"/>
<accession>A0A267EXA0</accession>
<keyword evidence="5 7" id="KW-0472">Membrane</keyword>
<keyword evidence="4 7" id="KW-1133">Transmembrane helix</keyword>
<keyword evidence="6 7" id="KW-0012">Acyltransferase</keyword>
<evidence type="ECO:0000259" key="9">
    <source>
        <dbReference type="Pfam" id="PF01529"/>
    </source>
</evidence>
<feature type="transmembrane region" description="Helical" evidence="7">
    <location>
        <begin position="108"/>
        <end position="128"/>
    </location>
</feature>
<organism evidence="10 11">
    <name type="scientific">Macrostomum lignano</name>
    <dbReference type="NCBI Taxonomy" id="282301"/>
    <lineage>
        <taxon>Eukaryota</taxon>
        <taxon>Metazoa</taxon>
        <taxon>Spiralia</taxon>
        <taxon>Lophotrochozoa</taxon>
        <taxon>Platyhelminthes</taxon>
        <taxon>Rhabditophora</taxon>
        <taxon>Macrostomorpha</taxon>
        <taxon>Macrostomida</taxon>
        <taxon>Macrostomidae</taxon>
        <taxon>Macrostomum</taxon>
    </lineage>
</organism>
<evidence type="ECO:0000256" key="6">
    <source>
        <dbReference type="ARBA" id="ARBA00023315"/>
    </source>
</evidence>
<dbReference type="STRING" id="282301.A0A267EXA0"/>
<dbReference type="Proteomes" id="UP000215902">
    <property type="component" value="Unassembled WGS sequence"/>
</dbReference>
<evidence type="ECO:0000313" key="11">
    <source>
        <dbReference type="Proteomes" id="UP000215902"/>
    </source>
</evidence>
<dbReference type="PANTHER" id="PTHR22883">
    <property type="entry name" value="ZINC FINGER DHHC DOMAIN CONTAINING PROTEIN"/>
    <property type="match status" value="1"/>
</dbReference>
<reference evidence="10 11" key="1">
    <citation type="submission" date="2017-06" db="EMBL/GenBank/DDBJ databases">
        <title>A platform for efficient transgenesis in Macrostomum lignano, a flatworm model organism for stem cell research.</title>
        <authorList>
            <person name="Berezikov E."/>
        </authorList>
    </citation>
    <scope>NUCLEOTIDE SEQUENCE [LARGE SCALE GENOMIC DNA]</scope>
    <source>
        <strain evidence="10">DV1</strain>
        <tissue evidence="10">Whole organism</tissue>
    </source>
</reference>
<sequence>SPTMFDLLPLLIAYLAICTALLTLYFLSDTKLLRNSPLKTYLIRSYKSTVRLCPIAIRRTIAELVTVLLYRRNTAFQCLLVGLLGLGYFIMLRDAIPILYHWDYHSNHVFLPLLLLFTCLCFYACTCLSDPGEITERTLYKYQPVYGHDGQLFRDDSCCRTCGFVRPARSRHCDTCDVCIHRYDHHCVWTNCCIGGLNLRYFLGFLVSLCCVCLNASWLAIESLGHVVSAHRMWEAVWLDAENRQQPMNLRVLVQHLFVTYPRLVLLAFGPVLVALPLIGYTCYHLYLAGTNQTGYERRKLANLLAERQRYCRLGGDVNAGAISATGFGRGWRQNWREVLLPHDRLGRDRVYGSSSSAAASARRTSFSSSKRRNNVATDYAPAGSTNSSGGMRDL</sequence>
<keyword evidence="11" id="KW-1185">Reference proteome</keyword>
<gene>
    <name evidence="10" type="ORF">BOX15_Mlig012196g3</name>
</gene>
<comment type="catalytic activity">
    <reaction evidence="7">
        <text>L-cysteinyl-[protein] + hexadecanoyl-CoA = S-hexadecanoyl-L-cysteinyl-[protein] + CoA</text>
        <dbReference type="Rhea" id="RHEA:36683"/>
        <dbReference type="Rhea" id="RHEA-COMP:10131"/>
        <dbReference type="Rhea" id="RHEA-COMP:11032"/>
        <dbReference type="ChEBI" id="CHEBI:29950"/>
        <dbReference type="ChEBI" id="CHEBI:57287"/>
        <dbReference type="ChEBI" id="CHEBI:57379"/>
        <dbReference type="ChEBI" id="CHEBI:74151"/>
        <dbReference type="EC" id="2.3.1.225"/>
    </reaction>
</comment>
<comment type="subcellular location">
    <subcellularLocation>
        <location evidence="1">Membrane</location>
        <topology evidence="1">Multi-pass membrane protein</topology>
    </subcellularLocation>
</comment>
<comment type="similarity">
    <text evidence="7">Belongs to the DHHC palmitoyltransferase family.</text>
</comment>
<keyword evidence="3 7" id="KW-0812">Transmembrane</keyword>
<evidence type="ECO:0000256" key="7">
    <source>
        <dbReference type="RuleBase" id="RU079119"/>
    </source>
</evidence>
<dbReference type="Pfam" id="PF01529">
    <property type="entry name" value="DHHC"/>
    <property type="match status" value="1"/>
</dbReference>